<protein>
    <submittedName>
        <fullName evidence="2">Uncharacterized protein</fullName>
    </submittedName>
</protein>
<feature type="region of interest" description="Disordered" evidence="1">
    <location>
        <begin position="1"/>
        <end position="27"/>
    </location>
</feature>
<evidence type="ECO:0000256" key="1">
    <source>
        <dbReference type="SAM" id="MobiDB-lite"/>
    </source>
</evidence>
<evidence type="ECO:0000313" key="2">
    <source>
        <dbReference type="EMBL" id="BAF44074.1"/>
    </source>
</evidence>
<accession>A1IGG5</accession>
<keyword evidence="2" id="KW-0614">Plasmid</keyword>
<reference evidence="2" key="1">
    <citation type="submission" date="2003-12" db="EMBL/GenBank/DDBJ databases">
        <title>Cloning and Genetic Organization of a New Bacteriocin Determinant Encoded on the Mobilizable Plasmid p200B.</title>
        <authorList>
            <person name="Inoue T."/>
        </authorList>
    </citation>
    <scope>NUCLEOTIDE SEQUENCE</scope>
    <source>
        <plasmid evidence="2">p200B</plasmid>
    </source>
</reference>
<sequence>MRENGQKPKRSAKKTYQAPQAKKVRVTSRKEKFLEQLLKI</sequence>
<name>A1IGG5_ENTFC</name>
<geneLocation type="plasmid" evidence="2">
    <name>p200B</name>
</geneLocation>
<dbReference type="AlphaFoldDB" id="A1IGG5"/>
<proteinExistence type="predicted"/>
<dbReference type="EMBL" id="AB158402">
    <property type="protein sequence ID" value="BAF44074.1"/>
    <property type="molecule type" value="Genomic_DNA"/>
</dbReference>
<organism evidence="2">
    <name type="scientific">Enterococcus faecium</name>
    <name type="common">Streptococcus faecium</name>
    <dbReference type="NCBI Taxonomy" id="1352"/>
    <lineage>
        <taxon>Bacteria</taxon>
        <taxon>Bacillati</taxon>
        <taxon>Bacillota</taxon>
        <taxon>Bacilli</taxon>
        <taxon>Lactobacillales</taxon>
        <taxon>Enterococcaceae</taxon>
        <taxon>Enterococcus</taxon>
    </lineage>
</organism>
<reference evidence="2" key="2">
    <citation type="submission" date="2003-12" db="EMBL/GenBank/DDBJ databases">
        <title>E. faecium plasmid p200B genes for ORF1, OFR2, ORF3, mobC, mobA, ORF6, ORF7, OFR8, repA, repB, ORF11, ORF12, ORF13, bac, ORF15, ORF16, OFR17, ORF18, complete CDS.</title>
        <authorList>
            <person name="Inoue T."/>
            <person name="Tomita H."/>
            <person name="Ike Y."/>
        </authorList>
    </citation>
    <scope>NUCLEOTIDE SEQUENCE</scope>
    <source>
        <plasmid evidence="2">p200B</plasmid>
    </source>
</reference>